<proteinExistence type="predicted"/>
<accession>A0A7W7W0S3</accession>
<reference evidence="1 2" key="1">
    <citation type="submission" date="2020-08" db="EMBL/GenBank/DDBJ databases">
        <title>Sequencing the genomes of 1000 actinobacteria strains.</title>
        <authorList>
            <person name="Klenk H.-P."/>
        </authorList>
    </citation>
    <scope>NUCLEOTIDE SEQUENCE [LARGE SCALE GENOMIC DNA]</scope>
    <source>
        <strain evidence="1 2">DSM 41654</strain>
    </source>
</reference>
<organism evidence="1 2">
    <name type="scientific">Kitasatospora kifunensis</name>
    <name type="common">Streptomyces kifunensis</name>
    <dbReference type="NCBI Taxonomy" id="58351"/>
    <lineage>
        <taxon>Bacteria</taxon>
        <taxon>Bacillati</taxon>
        <taxon>Actinomycetota</taxon>
        <taxon>Actinomycetes</taxon>
        <taxon>Kitasatosporales</taxon>
        <taxon>Streptomycetaceae</taxon>
        <taxon>Kitasatospora</taxon>
    </lineage>
</organism>
<evidence type="ECO:0000313" key="2">
    <source>
        <dbReference type="Proteomes" id="UP000540506"/>
    </source>
</evidence>
<dbReference type="Proteomes" id="UP000540506">
    <property type="component" value="Unassembled WGS sequence"/>
</dbReference>
<evidence type="ECO:0000313" key="1">
    <source>
        <dbReference type="EMBL" id="MBB4928935.1"/>
    </source>
</evidence>
<name>A0A7W7W0S3_KITKI</name>
<comment type="caution">
    <text evidence="1">The sequence shown here is derived from an EMBL/GenBank/DDBJ whole genome shotgun (WGS) entry which is preliminary data.</text>
</comment>
<dbReference type="AlphaFoldDB" id="A0A7W7W0S3"/>
<dbReference type="RefSeq" id="WP_184946630.1">
    <property type="nucleotide sequence ID" value="NZ_JACHJV010000003.1"/>
</dbReference>
<gene>
    <name evidence="1" type="ORF">FHR34_008032</name>
</gene>
<dbReference type="EMBL" id="JACHJV010000003">
    <property type="protein sequence ID" value="MBB4928935.1"/>
    <property type="molecule type" value="Genomic_DNA"/>
</dbReference>
<protein>
    <submittedName>
        <fullName evidence="1">Uncharacterized protein</fullName>
    </submittedName>
</protein>
<sequence length="94" mass="10708">MRHGRPSDQELRAIFQQELEEVLAGRGPRSCTGLDDDTSQALWDIFVAEPGDREALAAAAHRAFAGQLDGSNAARWHADMERWFEEREQRRQQS</sequence>
<keyword evidence="2" id="KW-1185">Reference proteome</keyword>